<keyword evidence="3" id="KW-1185">Reference proteome</keyword>
<sequence>MVLELLAGGYLLHRHYKKNREKRRLEEEAFENRSQSFPGPRPQRHQHQICALSRPHHRQMTACGGHPRTRPPHQMNAYENHPRGRPVCGRRRAQSYEPAKSYKYQPEPSPVTQRQEHIQPVQRADSFASTLSTSPVANGPRCRGGCLPRRQESEQQSEQAVVPSRPFNMRPYNSVDEPARIHRDFRLLETTIPRERQPLRSLAVGDVQERYGSHSTPMGFDRPGARANEDEDDPPPPYEP</sequence>
<feature type="region of interest" description="Disordered" evidence="1">
    <location>
        <begin position="199"/>
        <end position="240"/>
    </location>
</feature>
<evidence type="ECO:0000313" key="2">
    <source>
        <dbReference type="EMBL" id="KAF2748524.1"/>
    </source>
</evidence>
<dbReference type="AlphaFoldDB" id="A0A6A6VFM6"/>
<reference evidence="2" key="1">
    <citation type="journal article" date="2020" name="Stud. Mycol.">
        <title>101 Dothideomycetes genomes: a test case for predicting lifestyles and emergence of pathogens.</title>
        <authorList>
            <person name="Haridas S."/>
            <person name="Albert R."/>
            <person name="Binder M."/>
            <person name="Bloem J."/>
            <person name="Labutti K."/>
            <person name="Salamov A."/>
            <person name="Andreopoulos B."/>
            <person name="Baker S."/>
            <person name="Barry K."/>
            <person name="Bills G."/>
            <person name="Bluhm B."/>
            <person name="Cannon C."/>
            <person name="Castanera R."/>
            <person name="Culley D."/>
            <person name="Daum C."/>
            <person name="Ezra D."/>
            <person name="Gonzalez J."/>
            <person name="Henrissat B."/>
            <person name="Kuo A."/>
            <person name="Liang C."/>
            <person name="Lipzen A."/>
            <person name="Lutzoni F."/>
            <person name="Magnuson J."/>
            <person name="Mondo S."/>
            <person name="Nolan M."/>
            <person name="Ohm R."/>
            <person name="Pangilinan J."/>
            <person name="Park H.-J."/>
            <person name="Ramirez L."/>
            <person name="Alfaro M."/>
            <person name="Sun H."/>
            <person name="Tritt A."/>
            <person name="Yoshinaga Y."/>
            <person name="Zwiers L.-H."/>
            <person name="Turgeon B."/>
            <person name="Goodwin S."/>
            <person name="Spatafora J."/>
            <person name="Crous P."/>
            <person name="Grigoriev I."/>
        </authorList>
    </citation>
    <scope>NUCLEOTIDE SEQUENCE</scope>
    <source>
        <strain evidence="2">CBS 119925</strain>
    </source>
</reference>
<name>A0A6A6VFM6_9PLEO</name>
<gene>
    <name evidence="2" type="ORF">M011DRAFT_457819</name>
</gene>
<feature type="region of interest" description="Disordered" evidence="1">
    <location>
        <begin position="148"/>
        <end position="174"/>
    </location>
</feature>
<evidence type="ECO:0000313" key="3">
    <source>
        <dbReference type="Proteomes" id="UP000799440"/>
    </source>
</evidence>
<evidence type="ECO:0000256" key="1">
    <source>
        <dbReference type="SAM" id="MobiDB-lite"/>
    </source>
</evidence>
<protein>
    <submittedName>
        <fullName evidence="2">Uncharacterized protein</fullName>
    </submittedName>
</protein>
<proteinExistence type="predicted"/>
<feature type="region of interest" description="Disordered" evidence="1">
    <location>
        <begin position="21"/>
        <end position="44"/>
    </location>
</feature>
<dbReference type="EMBL" id="MU006569">
    <property type="protein sequence ID" value="KAF2748524.1"/>
    <property type="molecule type" value="Genomic_DNA"/>
</dbReference>
<feature type="compositionally biased region" description="Low complexity" evidence="1">
    <location>
        <begin position="148"/>
        <end position="159"/>
    </location>
</feature>
<accession>A0A6A6VFM6</accession>
<organism evidence="2 3">
    <name type="scientific">Sporormia fimetaria CBS 119925</name>
    <dbReference type="NCBI Taxonomy" id="1340428"/>
    <lineage>
        <taxon>Eukaryota</taxon>
        <taxon>Fungi</taxon>
        <taxon>Dikarya</taxon>
        <taxon>Ascomycota</taxon>
        <taxon>Pezizomycotina</taxon>
        <taxon>Dothideomycetes</taxon>
        <taxon>Pleosporomycetidae</taxon>
        <taxon>Pleosporales</taxon>
        <taxon>Sporormiaceae</taxon>
        <taxon>Sporormia</taxon>
    </lineage>
</organism>
<dbReference type="Proteomes" id="UP000799440">
    <property type="component" value="Unassembled WGS sequence"/>
</dbReference>